<proteinExistence type="predicted"/>
<sequence length="237" mass="26566">MYSSFLFLLLKLADHPDVDPSKYITSQKVFPKQALSLLDKTTKGELEREERQIPMVLPFSGLSGLQGLGGGGFAGLSSVTRSIVPKVKYTVKSGPNGVSHIINDSGDYKNKGSYKGILCEFSSVEKCPEGYELFRHSCYKYFDEKADFPEAKSACEQKEGWLPKIRDDEINRYIACKAVKAKNAVMMTDIQRENSKWFGYWEDTNESAKHSYICAVKPTIGTPNLELIPEYSDAFKA</sequence>
<accession>A0AC35GHY0</accession>
<evidence type="ECO:0000313" key="2">
    <source>
        <dbReference type="WBParaSite" id="PS1159_v2.g5510.t1"/>
    </source>
</evidence>
<reference evidence="2" key="1">
    <citation type="submission" date="2022-11" db="UniProtKB">
        <authorList>
            <consortium name="WormBaseParasite"/>
        </authorList>
    </citation>
    <scope>IDENTIFICATION</scope>
</reference>
<organism evidence="1 2">
    <name type="scientific">Panagrolaimus sp. PS1159</name>
    <dbReference type="NCBI Taxonomy" id="55785"/>
    <lineage>
        <taxon>Eukaryota</taxon>
        <taxon>Metazoa</taxon>
        <taxon>Ecdysozoa</taxon>
        <taxon>Nematoda</taxon>
        <taxon>Chromadorea</taxon>
        <taxon>Rhabditida</taxon>
        <taxon>Tylenchina</taxon>
        <taxon>Panagrolaimomorpha</taxon>
        <taxon>Panagrolaimoidea</taxon>
        <taxon>Panagrolaimidae</taxon>
        <taxon>Panagrolaimus</taxon>
    </lineage>
</organism>
<evidence type="ECO:0000313" key="1">
    <source>
        <dbReference type="Proteomes" id="UP000887580"/>
    </source>
</evidence>
<dbReference type="WBParaSite" id="PS1159_v2.g5510.t1">
    <property type="protein sequence ID" value="PS1159_v2.g5510.t1"/>
    <property type="gene ID" value="PS1159_v2.g5510"/>
</dbReference>
<protein>
    <submittedName>
        <fullName evidence="2">C-type lectin domain-containing protein</fullName>
    </submittedName>
</protein>
<name>A0AC35GHY0_9BILA</name>
<dbReference type="Proteomes" id="UP000887580">
    <property type="component" value="Unplaced"/>
</dbReference>